<comment type="caution">
    <text evidence="2">The sequence shown here is derived from an EMBL/GenBank/DDBJ whole genome shotgun (WGS) entry which is preliminary data.</text>
</comment>
<reference evidence="2 3" key="1">
    <citation type="submission" date="2019-05" db="EMBL/GenBank/DDBJ databases">
        <title>Another draft genome of Portunus trituberculatus and its Hox gene families provides insights of decapod evolution.</title>
        <authorList>
            <person name="Jeong J.-H."/>
            <person name="Song I."/>
            <person name="Kim S."/>
            <person name="Choi T."/>
            <person name="Kim D."/>
            <person name="Ryu S."/>
            <person name="Kim W."/>
        </authorList>
    </citation>
    <scope>NUCLEOTIDE SEQUENCE [LARGE SCALE GENOMIC DNA]</scope>
    <source>
        <tissue evidence="2">Muscle</tissue>
    </source>
</reference>
<feature type="region of interest" description="Disordered" evidence="1">
    <location>
        <begin position="1"/>
        <end position="68"/>
    </location>
</feature>
<gene>
    <name evidence="2" type="ORF">E2C01_071280</name>
</gene>
<evidence type="ECO:0000313" key="2">
    <source>
        <dbReference type="EMBL" id="MPC76846.1"/>
    </source>
</evidence>
<feature type="compositionally biased region" description="Basic and acidic residues" evidence="1">
    <location>
        <begin position="38"/>
        <end position="50"/>
    </location>
</feature>
<dbReference type="AlphaFoldDB" id="A0A5B7I4K3"/>
<evidence type="ECO:0000256" key="1">
    <source>
        <dbReference type="SAM" id="MobiDB-lite"/>
    </source>
</evidence>
<protein>
    <submittedName>
        <fullName evidence="2">Uncharacterized protein</fullName>
    </submittedName>
</protein>
<sequence length="68" mass="7749">MRLQGGGKETGKGIGVFSEVMRVEEEEKEEEEEEEEMMEKKEEGKIIGETRRKKSKGAQGDKSRRGTM</sequence>
<name>A0A5B7I4K3_PORTR</name>
<proteinExistence type="predicted"/>
<feature type="compositionally biased region" description="Gly residues" evidence="1">
    <location>
        <begin position="1"/>
        <end position="14"/>
    </location>
</feature>
<organism evidence="2 3">
    <name type="scientific">Portunus trituberculatus</name>
    <name type="common">Swimming crab</name>
    <name type="synonym">Neptunus trituberculatus</name>
    <dbReference type="NCBI Taxonomy" id="210409"/>
    <lineage>
        <taxon>Eukaryota</taxon>
        <taxon>Metazoa</taxon>
        <taxon>Ecdysozoa</taxon>
        <taxon>Arthropoda</taxon>
        <taxon>Crustacea</taxon>
        <taxon>Multicrustacea</taxon>
        <taxon>Malacostraca</taxon>
        <taxon>Eumalacostraca</taxon>
        <taxon>Eucarida</taxon>
        <taxon>Decapoda</taxon>
        <taxon>Pleocyemata</taxon>
        <taxon>Brachyura</taxon>
        <taxon>Eubrachyura</taxon>
        <taxon>Portunoidea</taxon>
        <taxon>Portunidae</taxon>
        <taxon>Portuninae</taxon>
        <taxon>Portunus</taxon>
    </lineage>
</organism>
<feature type="compositionally biased region" description="Acidic residues" evidence="1">
    <location>
        <begin position="24"/>
        <end position="37"/>
    </location>
</feature>
<dbReference type="EMBL" id="VSRR010044363">
    <property type="protein sequence ID" value="MPC76846.1"/>
    <property type="molecule type" value="Genomic_DNA"/>
</dbReference>
<feature type="compositionally biased region" description="Basic and acidic residues" evidence="1">
    <location>
        <begin position="59"/>
        <end position="68"/>
    </location>
</feature>
<evidence type="ECO:0000313" key="3">
    <source>
        <dbReference type="Proteomes" id="UP000324222"/>
    </source>
</evidence>
<dbReference type="Proteomes" id="UP000324222">
    <property type="component" value="Unassembled WGS sequence"/>
</dbReference>
<accession>A0A5B7I4K3</accession>
<keyword evidence="3" id="KW-1185">Reference proteome</keyword>